<dbReference type="PANTHER" id="PTHR12469:SF2">
    <property type="entry name" value="SUCCINATE DEHYDROGENASE ASSEMBLY FACTOR 2, MITOCHONDRIAL"/>
    <property type="match status" value="1"/>
</dbReference>
<dbReference type="PANTHER" id="PTHR12469">
    <property type="entry name" value="PROTEIN EMI5 HOMOLOG, MITOCHONDRIAL"/>
    <property type="match status" value="1"/>
</dbReference>
<dbReference type="OrthoDB" id="284292at2759"/>
<evidence type="ECO:0000313" key="5">
    <source>
        <dbReference type="EMBL" id="ORY86379.1"/>
    </source>
</evidence>
<proteinExistence type="inferred from homology"/>
<accession>A0A1Y2FR22</accession>
<keyword evidence="6" id="KW-1185">Reference proteome</keyword>
<evidence type="ECO:0000256" key="2">
    <source>
        <dbReference type="ARBA" id="ARBA00023128"/>
    </source>
</evidence>
<dbReference type="OMA" id="DTEIMRM"/>
<dbReference type="RefSeq" id="XP_040727561.1">
    <property type="nucleotide sequence ID" value="XM_040867253.1"/>
</dbReference>
<keyword evidence="3" id="KW-0143">Chaperone</keyword>
<sequence length="127" mass="14485">QDPYPLVGRGNAGPIEMDETLVPHTPIDRSHETTNTKRARLLWQSRKRGILETDLLLSTFAAKALPEMDATELELYDKLLDEPDWEIYYYATGKKPAPAAFEGSQLMERLKQHTANEEKQTRSMPSL</sequence>
<organism evidence="5 6">
    <name type="scientific">Protomyces lactucae-debilis</name>
    <dbReference type="NCBI Taxonomy" id="2754530"/>
    <lineage>
        <taxon>Eukaryota</taxon>
        <taxon>Fungi</taxon>
        <taxon>Dikarya</taxon>
        <taxon>Ascomycota</taxon>
        <taxon>Taphrinomycotina</taxon>
        <taxon>Taphrinomycetes</taxon>
        <taxon>Taphrinales</taxon>
        <taxon>Protomycetaceae</taxon>
        <taxon>Protomyces</taxon>
    </lineage>
</organism>
<dbReference type="GO" id="GO:0006099">
    <property type="term" value="P:tricarboxylic acid cycle"/>
    <property type="evidence" value="ECO:0007669"/>
    <property type="project" value="TreeGrafter"/>
</dbReference>
<dbReference type="Pfam" id="PF03937">
    <property type="entry name" value="Sdh5"/>
    <property type="match status" value="1"/>
</dbReference>
<dbReference type="GeneID" id="63783852"/>
<reference evidence="5 6" key="1">
    <citation type="submission" date="2016-07" db="EMBL/GenBank/DDBJ databases">
        <title>Pervasive Adenine N6-methylation of Active Genes in Fungi.</title>
        <authorList>
            <consortium name="DOE Joint Genome Institute"/>
            <person name="Mondo S.J."/>
            <person name="Dannebaum R.O."/>
            <person name="Kuo R.C."/>
            <person name="Labutti K."/>
            <person name="Haridas S."/>
            <person name="Kuo A."/>
            <person name="Salamov A."/>
            <person name="Ahrendt S.R."/>
            <person name="Lipzen A."/>
            <person name="Sullivan W."/>
            <person name="Andreopoulos W.B."/>
            <person name="Clum A."/>
            <person name="Lindquist E."/>
            <person name="Daum C."/>
            <person name="Ramamoorthy G.K."/>
            <person name="Gryganskyi A."/>
            <person name="Culley D."/>
            <person name="Magnuson J.K."/>
            <person name="James T.Y."/>
            <person name="O'Malley M.A."/>
            <person name="Stajich J.E."/>
            <person name="Spatafora J.W."/>
            <person name="Visel A."/>
            <person name="Grigoriev I.V."/>
        </authorList>
    </citation>
    <scope>NUCLEOTIDE SEQUENCE [LARGE SCALE GENOMIC DNA]</scope>
    <source>
        <strain evidence="5 6">12-1054</strain>
    </source>
</reference>
<dbReference type="Proteomes" id="UP000193685">
    <property type="component" value="Unassembled WGS sequence"/>
</dbReference>
<feature type="non-terminal residue" evidence="5">
    <location>
        <position position="127"/>
    </location>
</feature>
<comment type="caution">
    <text evidence="5">The sequence shown here is derived from an EMBL/GenBank/DDBJ whole genome shotgun (WGS) entry which is preliminary data.</text>
</comment>
<gene>
    <name evidence="5" type="ORF">BCR37DRAFT_337298</name>
</gene>
<dbReference type="STRING" id="56484.A0A1Y2FR22"/>
<feature type="non-terminal residue" evidence="5">
    <location>
        <position position="1"/>
    </location>
</feature>
<comment type="subcellular location">
    <subcellularLocation>
        <location evidence="1">Mitochondrion matrix</location>
    </subcellularLocation>
</comment>
<dbReference type="Gene3D" id="1.10.150.250">
    <property type="entry name" value="Flavinator of succinate dehydrogenase"/>
    <property type="match status" value="1"/>
</dbReference>
<evidence type="ECO:0000256" key="3">
    <source>
        <dbReference type="ARBA" id="ARBA00023186"/>
    </source>
</evidence>
<dbReference type="HAMAP" id="MF_03057">
    <property type="entry name" value="SDHAF2"/>
    <property type="match status" value="1"/>
</dbReference>
<dbReference type="GO" id="GO:0005759">
    <property type="term" value="C:mitochondrial matrix"/>
    <property type="evidence" value="ECO:0007669"/>
    <property type="project" value="UniProtKB-SubCell"/>
</dbReference>
<keyword evidence="2" id="KW-0496">Mitochondrion</keyword>
<protein>
    <submittedName>
        <fullName evidence="5">Flavinator of succinate dehydrogenase-domain-containing protein</fullName>
    </submittedName>
</protein>
<evidence type="ECO:0000313" key="6">
    <source>
        <dbReference type="Proteomes" id="UP000193685"/>
    </source>
</evidence>
<dbReference type="InterPro" id="IPR028882">
    <property type="entry name" value="SDHAF2"/>
</dbReference>
<dbReference type="AlphaFoldDB" id="A0A1Y2FR22"/>
<dbReference type="EMBL" id="MCFI01000003">
    <property type="protein sequence ID" value="ORY86379.1"/>
    <property type="molecule type" value="Genomic_DNA"/>
</dbReference>
<name>A0A1Y2FR22_PROLT</name>
<dbReference type="SUPFAM" id="SSF109910">
    <property type="entry name" value="YgfY-like"/>
    <property type="match status" value="1"/>
</dbReference>
<dbReference type="GO" id="GO:0006121">
    <property type="term" value="P:mitochondrial electron transport, succinate to ubiquinone"/>
    <property type="evidence" value="ECO:0007669"/>
    <property type="project" value="TreeGrafter"/>
</dbReference>
<dbReference type="InterPro" id="IPR036714">
    <property type="entry name" value="SDH_sf"/>
</dbReference>
<dbReference type="FunFam" id="1.10.150.250:FF:000002">
    <property type="entry name" value="Succinate dehydrogenase assembly factor 2, mitochondrial"/>
    <property type="match status" value="1"/>
</dbReference>
<feature type="region of interest" description="Disordered" evidence="4">
    <location>
        <begin position="1"/>
        <end position="33"/>
    </location>
</feature>
<evidence type="ECO:0000256" key="4">
    <source>
        <dbReference type="SAM" id="MobiDB-lite"/>
    </source>
</evidence>
<dbReference type="InterPro" id="IPR005631">
    <property type="entry name" value="SDH"/>
</dbReference>
<dbReference type="GO" id="GO:0034553">
    <property type="term" value="P:mitochondrial respiratory chain complex II assembly"/>
    <property type="evidence" value="ECO:0007669"/>
    <property type="project" value="TreeGrafter"/>
</dbReference>
<evidence type="ECO:0000256" key="1">
    <source>
        <dbReference type="ARBA" id="ARBA00004305"/>
    </source>
</evidence>